<keyword evidence="10" id="KW-1133">Transmembrane helix</keyword>
<dbReference type="InterPro" id="IPR036890">
    <property type="entry name" value="HATPase_C_sf"/>
</dbReference>
<keyword evidence="4 13" id="KW-0597">Phosphoprotein</keyword>
<evidence type="ECO:0000259" key="15">
    <source>
        <dbReference type="PROSITE" id="PS50109"/>
    </source>
</evidence>
<evidence type="ECO:0000256" key="8">
    <source>
        <dbReference type="ARBA" id="ARBA00022777"/>
    </source>
</evidence>
<dbReference type="EC" id="2.7.13.3" evidence="3"/>
<comment type="subcellular location">
    <subcellularLocation>
        <location evidence="2">Membrane</location>
    </subcellularLocation>
</comment>
<name>A0A934WGC3_9RHOB</name>
<feature type="region of interest" description="Disordered" evidence="14">
    <location>
        <begin position="1"/>
        <end position="21"/>
    </location>
</feature>
<dbReference type="CDD" id="cd00082">
    <property type="entry name" value="HisKA"/>
    <property type="match status" value="1"/>
</dbReference>
<organism evidence="17 18">
    <name type="scientific">Rhodobaculum claviforme</name>
    <dbReference type="NCBI Taxonomy" id="1549854"/>
    <lineage>
        <taxon>Bacteria</taxon>
        <taxon>Pseudomonadati</taxon>
        <taxon>Pseudomonadota</taxon>
        <taxon>Alphaproteobacteria</taxon>
        <taxon>Rhodobacterales</taxon>
        <taxon>Paracoccaceae</taxon>
        <taxon>Rhodobaculum</taxon>
    </lineage>
</organism>
<evidence type="ECO:0000256" key="13">
    <source>
        <dbReference type="PROSITE-ProRule" id="PRU00169"/>
    </source>
</evidence>
<keyword evidence="6" id="KW-0812">Transmembrane</keyword>
<dbReference type="GO" id="GO:0000155">
    <property type="term" value="F:phosphorelay sensor kinase activity"/>
    <property type="evidence" value="ECO:0007669"/>
    <property type="project" value="InterPro"/>
</dbReference>
<dbReference type="SMART" id="SM00387">
    <property type="entry name" value="HATPase_c"/>
    <property type="match status" value="1"/>
</dbReference>
<accession>A0A934WGC3</accession>
<evidence type="ECO:0000256" key="5">
    <source>
        <dbReference type="ARBA" id="ARBA00022679"/>
    </source>
</evidence>
<evidence type="ECO:0000256" key="6">
    <source>
        <dbReference type="ARBA" id="ARBA00022692"/>
    </source>
</evidence>
<keyword evidence="9" id="KW-0067">ATP-binding</keyword>
<keyword evidence="7" id="KW-0547">Nucleotide-binding</keyword>
<feature type="domain" description="Response regulatory" evidence="16">
    <location>
        <begin position="438"/>
        <end position="557"/>
    </location>
</feature>
<dbReference type="PANTHER" id="PTHR45339">
    <property type="entry name" value="HYBRID SIGNAL TRANSDUCTION HISTIDINE KINASE J"/>
    <property type="match status" value="1"/>
</dbReference>
<evidence type="ECO:0000313" key="17">
    <source>
        <dbReference type="EMBL" id="MBK5926895.1"/>
    </source>
</evidence>
<dbReference type="PRINTS" id="PR00344">
    <property type="entry name" value="BCTRLSENSOR"/>
</dbReference>
<dbReference type="Pfam" id="PF00072">
    <property type="entry name" value="Response_reg"/>
    <property type="match status" value="1"/>
</dbReference>
<keyword evidence="8" id="KW-0418">Kinase</keyword>
<evidence type="ECO:0000256" key="3">
    <source>
        <dbReference type="ARBA" id="ARBA00012438"/>
    </source>
</evidence>
<dbReference type="SUPFAM" id="SSF52172">
    <property type="entry name" value="CheY-like"/>
    <property type="match status" value="1"/>
</dbReference>
<reference evidence="17" key="2">
    <citation type="journal article" date="2020" name="Microorganisms">
        <title>Osmotic Adaptation and Compatible Solute Biosynthesis of Phototrophic Bacteria as Revealed from Genome Analyses.</title>
        <authorList>
            <person name="Imhoff J.F."/>
            <person name="Rahn T."/>
            <person name="Kunzel S."/>
            <person name="Keller A."/>
            <person name="Neulinger S.C."/>
        </authorList>
    </citation>
    <scope>NUCLEOTIDE SEQUENCE</scope>
    <source>
        <strain evidence="17">LMG 28126</strain>
    </source>
</reference>
<evidence type="ECO:0000313" key="18">
    <source>
        <dbReference type="Proteomes" id="UP000706333"/>
    </source>
</evidence>
<dbReference type="InterPro" id="IPR001789">
    <property type="entry name" value="Sig_transdc_resp-reg_receiver"/>
</dbReference>
<dbReference type="InterPro" id="IPR011006">
    <property type="entry name" value="CheY-like_superfamily"/>
</dbReference>
<dbReference type="Pfam" id="PF02518">
    <property type="entry name" value="HATPase_c"/>
    <property type="match status" value="1"/>
</dbReference>
<dbReference type="SUPFAM" id="SSF55874">
    <property type="entry name" value="ATPase domain of HSP90 chaperone/DNA topoisomerase II/histidine kinase"/>
    <property type="match status" value="1"/>
</dbReference>
<dbReference type="InterPro" id="IPR004358">
    <property type="entry name" value="Sig_transdc_His_kin-like_C"/>
</dbReference>
<keyword evidence="5" id="KW-0808">Transferase</keyword>
<evidence type="ECO:0000256" key="2">
    <source>
        <dbReference type="ARBA" id="ARBA00004370"/>
    </source>
</evidence>
<keyword evidence="11" id="KW-0902">Two-component regulatory system</keyword>
<dbReference type="PROSITE" id="PS50109">
    <property type="entry name" value="HIS_KIN"/>
    <property type="match status" value="1"/>
</dbReference>
<evidence type="ECO:0000256" key="12">
    <source>
        <dbReference type="ARBA" id="ARBA00023136"/>
    </source>
</evidence>
<gene>
    <name evidence="17" type="ORF">CCR87_05970</name>
</gene>
<dbReference type="SUPFAM" id="SSF47384">
    <property type="entry name" value="Homodimeric domain of signal transducing histidine kinase"/>
    <property type="match status" value="1"/>
</dbReference>
<dbReference type="GO" id="GO:0016020">
    <property type="term" value="C:membrane"/>
    <property type="evidence" value="ECO:0007669"/>
    <property type="project" value="UniProtKB-SubCell"/>
</dbReference>
<feature type="domain" description="Histidine kinase" evidence="15">
    <location>
        <begin position="198"/>
        <end position="417"/>
    </location>
</feature>
<dbReference type="InterPro" id="IPR003594">
    <property type="entry name" value="HATPase_dom"/>
</dbReference>
<dbReference type="CDD" id="cd16922">
    <property type="entry name" value="HATPase_EvgS-ArcB-TorS-like"/>
    <property type="match status" value="1"/>
</dbReference>
<keyword evidence="12" id="KW-0472">Membrane</keyword>
<comment type="catalytic activity">
    <reaction evidence="1">
        <text>ATP + protein L-histidine = ADP + protein N-phospho-L-histidine.</text>
        <dbReference type="EC" id="2.7.13.3"/>
    </reaction>
</comment>
<evidence type="ECO:0000256" key="1">
    <source>
        <dbReference type="ARBA" id="ARBA00000085"/>
    </source>
</evidence>
<sequence length="565" mass="61074">MSPRTAARGSSSGGWRRMDDITPADGRAAMPGLSLAGDEVAALFPAYLRLGSCGLIRDAGPSLLRHAGAPILGRNLFDCVTIERPSDAACVADLRAHRRGVIVRLRGPGAMRLRGVVLDRGDAVWLLLGHIPDLEADESAQPLRIVDFSPTDGTLDMMLAAEMRSGLLSETRALAAELKEQRNEADAANRAKSAFLTTMSHEIRTPMNAVLGVAGILADTDITPEQREWLDVMVASGHALMELLNNILDLSKIEAGAMELRPEPFDLRALARSVHALFAPVAAAKDLQADLTLDLQGTVYVGDPVRVRQILSNLVGNAVKFTEAGRIGITLRDRQDGGARFVEMIVSDTGIGISAEAISRLFTVFSQADSSTTRRYGGTGLGLSISRYLSEQMGGRITVESRVGRGSTFTARIPLECAPVPAAPAPVPAGDLPCGPRHVLIVEDNATNRMILSHYLRRIGHSFDIATNGQQALAAWEEKDYDIIVMDIEMPVLDGLEATRELRRRENATARRYTPIIALSADAMIQKRELALSVGMDDYLAKPVGLQEIEERIQVICARAEAARR</sequence>
<dbReference type="Gene3D" id="3.30.565.10">
    <property type="entry name" value="Histidine kinase-like ATPase, C-terminal domain"/>
    <property type="match status" value="1"/>
</dbReference>
<dbReference type="AlphaFoldDB" id="A0A934WGC3"/>
<protein>
    <recommendedName>
        <fullName evidence="3">histidine kinase</fullName>
        <ecNumber evidence="3">2.7.13.3</ecNumber>
    </recommendedName>
</protein>
<dbReference type="InterPro" id="IPR005467">
    <property type="entry name" value="His_kinase_dom"/>
</dbReference>
<dbReference type="Gene3D" id="1.10.287.130">
    <property type="match status" value="1"/>
</dbReference>
<dbReference type="PROSITE" id="PS50110">
    <property type="entry name" value="RESPONSE_REGULATORY"/>
    <property type="match status" value="1"/>
</dbReference>
<dbReference type="GO" id="GO:0005524">
    <property type="term" value="F:ATP binding"/>
    <property type="evidence" value="ECO:0007669"/>
    <property type="project" value="UniProtKB-KW"/>
</dbReference>
<evidence type="ECO:0000256" key="11">
    <source>
        <dbReference type="ARBA" id="ARBA00023012"/>
    </source>
</evidence>
<proteinExistence type="predicted"/>
<feature type="modified residue" description="4-aspartylphosphate" evidence="13">
    <location>
        <position position="487"/>
    </location>
</feature>
<evidence type="ECO:0000256" key="7">
    <source>
        <dbReference type="ARBA" id="ARBA00022741"/>
    </source>
</evidence>
<dbReference type="Pfam" id="PF00512">
    <property type="entry name" value="HisKA"/>
    <property type="match status" value="1"/>
</dbReference>
<dbReference type="InterPro" id="IPR003661">
    <property type="entry name" value="HisK_dim/P_dom"/>
</dbReference>
<dbReference type="Proteomes" id="UP000706333">
    <property type="component" value="Unassembled WGS sequence"/>
</dbReference>
<reference evidence="17" key="1">
    <citation type="submission" date="2017-05" db="EMBL/GenBank/DDBJ databases">
        <authorList>
            <person name="Imhoff J.F."/>
            <person name="Rahn T."/>
            <person name="Kuenzel S."/>
            <person name="Neulinger S.C."/>
        </authorList>
    </citation>
    <scope>NUCLEOTIDE SEQUENCE</scope>
    <source>
        <strain evidence="17">LMG 28126</strain>
    </source>
</reference>
<keyword evidence="18" id="KW-1185">Reference proteome</keyword>
<comment type="caution">
    <text evidence="17">The sequence shown here is derived from an EMBL/GenBank/DDBJ whole genome shotgun (WGS) entry which is preliminary data.</text>
</comment>
<dbReference type="CDD" id="cd17546">
    <property type="entry name" value="REC_hyHK_CKI1_RcsC-like"/>
    <property type="match status" value="1"/>
</dbReference>
<dbReference type="Gene3D" id="3.40.50.2300">
    <property type="match status" value="1"/>
</dbReference>
<dbReference type="SMART" id="SM00448">
    <property type="entry name" value="REC"/>
    <property type="match status" value="1"/>
</dbReference>
<dbReference type="EMBL" id="NHSD01000184">
    <property type="protein sequence ID" value="MBK5926895.1"/>
    <property type="molecule type" value="Genomic_DNA"/>
</dbReference>
<dbReference type="InterPro" id="IPR036097">
    <property type="entry name" value="HisK_dim/P_sf"/>
</dbReference>
<evidence type="ECO:0000256" key="10">
    <source>
        <dbReference type="ARBA" id="ARBA00022989"/>
    </source>
</evidence>
<evidence type="ECO:0000256" key="4">
    <source>
        <dbReference type="ARBA" id="ARBA00022553"/>
    </source>
</evidence>
<dbReference type="PANTHER" id="PTHR45339:SF1">
    <property type="entry name" value="HYBRID SIGNAL TRANSDUCTION HISTIDINE KINASE J"/>
    <property type="match status" value="1"/>
</dbReference>
<dbReference type="SMART" id="SM00388">
    <property type="entry name" value="HisKA"/>
    <property type="match status" value="1"/>
</dbReference>
<dbReference type="FunFam" id="3.30.565.10:FF:000010">
    <property type="entry name" value="Sensor histidine kinase RcsC"/>
    <property type="match status" value="1"/>
</dbReference>
<evidence type="ECO:0000259" key="16">
    <source>
        <dbReference type="PROSITE" id="PS50110"/>
    </source>
</evidence>
<evidence type="ECO:0000256" key="14">
    <source>
        <dbReference type="SAM" id="MobiDB-lite"/>
    </source>
</evidence>
<evidence type="ECO:0000256" key="9">
    <source>
        <dbReference type="ARBA" id="ARBA00022840"/>
    </source>
</evidence>
<dbReference type="FunFam" id="1.10.287.130:FF:000004">
    <property type="entry name" value="Ethylene receptor 1"/>
    <property type="match status" value="1"/>
</dbReference>